<dbReference type="EMBL" id="JAQQKV010000001">
    <property type="protein sequence ID" value="MDC7675695.1"/>
    <property type="molecule type" value="Genomic_DNA"/>
</dbReference>
<dbReference type="RefSeq" id="WP_272744024.1">
    <property type="nucleotide sequence ID" value="NZ_JAQQKV010000001.1"/>
</dbReference>
<gene>
    <name evidence="1" type="ORF">PQU98_06125</name>
</gene>
<reference evidence="1 2" key="1">
    <citation type="submission" date="2023-01" db="EMBL/GenBank/DDBJ databases">
        <title>Novel species of the genus Asticcacaulis isolated from rivers.</title>
        <authorList>
            <person name="Lu H."/>
        </authorList>
    </citation>
    <scope>NUCLEOTIDE SEQUENCE [LARGE SCALE GENOMIC DNA]</scope>
    <source>
        <strain evidence="1 2">LKC15W</strain>
    </source>
</reference>
<sequence length="348" mass="39550">MNEPRPLNRYILLDHINREIDLRAPESFGWGRDYYLNVFRAFERRGELSGLTVYISYHAPQSLPTAGPNVVLVIIGDEFHQHRGYFHQLGAILRCHGPLPEYCDGWPTSLLQISGLLQWLHKYGVHLKSVGRAFTSAGFKALINVRPKTLSIPLGLLQTFEPNVVPVDQRRHDYGFMGSNNDACENRRLLHRILMWPKVLSRAQMLKAMTRIGSQHHGITRVNEGFEQSLNFYDAYVAALADTRIAIVPRGTCYGTYRFFEACKAGCVIVCDPVPDTWFYKDHPGIVIRNWADLPGIVDTVLTDPEKLQKASQASYNYWHNRVSEDAVAGHILTFLKRTMPGFTVPAD</sequence>
<comment type="caution">
    <text evidence="1">The sequence shown here is derived from an EMBL/GenBank/DDBJ whole genome shotgun (WGS) entry which is preliminary data.</text>
</comment>
<keyword evidence="2" id="KW-1185">Reference proteome</keyword>
<evidence type="ECO:0000313" key="1">
    <source>
        <dbReference type="EMBL" id="MDC7675695.1"/>
    </source>
</evidence>
<accession>A0ABT5HHH8</accession>
<name>A0ABT5HHH8_9CAUL</name>
<protein>
    <submittedName>
        <fullName evidence="1">Glycosyltransferase</fullName>
    </submittedName>
</protein>
<evidence type="ECO:0000313" key="2">
    <source>
        <dbReference type="Proteomes" id="UP001218579"/>
    </source>
</evidence>
<organism evidence="1 2">
    <name type="scientific">Asticcacaulis machinosus</name>
    <dbReference type="NCBI Taxonomy" id="2984211"/>
    <lineage>
        <taxon>Bacteria</taxon>
        <taxon>Pseudomonadati</taxon>
        <taxon>Pseudomonadota</taxon>
        <taxon>Alphaproteobacteria</taxon>
        <taxon>Caulobacterales</taxon>
        <taxon>Caulobacteraceae</taxon>
        <taxon>Asticcacaulis</taxon>
    </lineage>
</organism>
<dbReference type="Proteomes" id="UP001218579">
    <property type="component" value="Unassembled WGS sequence"/>
</dbReference>
<proteinExistence type="predicted"/>